<dbReference type="GO" id="GO:0005634">
    <property type="term" value="C:nucleus"/>
    <property type="evidence" value="ECO:0007669"/>
    <property type="project" value="UniProtKB-SubCell"/>
</dbReference>
<dbReference type="Proteomes" id="UP001161017">
    <property type="component" value="Unassembled WGS sequence"/>
</dbReference>
<dbReference type="AlphaFoldDB" id="A0AA43QHG1"/>
<dbReference type="InterPro" id="IPR016849">
    <property type="entry name" value="Rtt109"/>
</dbReference>
<reference evidence="11" key="1">
    <citation type="journal article" date="2023" name="Genome Biol. Evol.">
        <title>First Whole Genome Sequence and Flow Cytometry Genome Size Data for the Lichen-Forming Fungus Ramalina farinacea (Ascomycota).</title>
        <authorList>
            <person name="Llewellyn T."/>
            <person name="Mian S."/>
            <person name="Hill R."/>
            <person name="Leitch I.J."/>
            <person name="Gaya E."/>
        </authorList>
    </citation>
    <scope>NUCLEOTIDE SEQUENCE</scope>
    <source>
        <strain evidence="11">LIQ254RAFAR</strain>
    </source>
</reference>
<dbReference type="PANTHER" id="PTHR31571">
    <property type="entry name" value="ALTERED INHERITANCE OF MITOCHONDRIA PROTEIN 6"/>
    <property type="match status" value="1"/>
</dbReference>
<evidence type="ECO:0000256" key="7">
    <source>
        <dbReference type="ARBA" id="ARBA00023163"/>
    </source>
</evidence>
<evidence type="ECO:0000313" key="11">
    <source>
        <dbReference type="EMBL" id="MDI1485722.1"/>
    </source>
</evidence>
<keyword evidence="12" id="KW-1185">Reference proteome</keyword>
<dbReference type="Pfam" id="PF08214">
    <property type="entry name" value="HAT_KAT11"/>
    <property type="match status" value="1"/>
</dbReference>
<evidence type="ECO:0000256" key="8">
    <source>
        <dbReference type="ARBA" id="ARBA00023242"/>
    </source>
</evidence>
<dbReference type="GO" id="GO:0006974">
    <property type="term" value="P:DNA damage response"/>
    <property type="evidence" value="ECO:0007669"/>
    <property type="project" value="UniProtKB-KW"/>
</dbReference>
<proteinExistence type="predicted"/>
<evidence type="ECO:0000256" key="9">
    <source>
        <dbReference type="ARBA" id="ARBA00048940"/>
    </source>
</evidence>
<evidence type="ECO:0000256" key="6">
    <source>
        <dbReference type="ARBA" id="ARBA00023015"/>
    </source>
</evidence>
<sequence>MTLAEVLAEALPKGYKFILHHVSTPPTKCPALFAAPPGQSLEETYCESQFMSISIDHNGSMLQIFAIEVPIYTTRHLTTLFVSKADSTGYLHLLNLPKGTPSPLRTIATTFLQYLIRERNRKNRRLVLSLFARAQNQYLFPGSVENAQKHVLDDYGLIKWWCRVVDPMLQTHIGDEEEHNAASPQRAAGYLRVPGYDAYSTKTFFPRRPKVTDDWAVADPLRDLASSPDLPERCLIPRFPDDPKARFVETLDEEIPDPEADESQVLSQEAVKAAHTGKWRSIGSLDQFWDAMSFRQECSSGRLVGFLWAVFTPQGFAAGTEDGDTFSKNVEGQTNGHTKPNRAGLQDVKSDSSVPILASSSNAEPPRTPPQCSSAYLEPSSPTPVKVKEMHAFEDQPEKTESYYWPVSSRGNLLLRQKDYDRLGRMLLRLDYADEEVAADSSRRWINGAADLAKSGTWGREIIGRKEIAVIKPSILDPVPGVSTLGSGLIRKKKRPAADDIRDLEDTTGVHSPSAGLVRKKSKIDGANGNSEVPAGSAKG</sequence>
<evidence type="ECO:0000313" key="12">
    <source>
        <dbReference type="Proteomes" id="UP001161017"/>
    </source>
</evidence>
<evidence type="ECO:0000256" key="10">
    <source>
        <dbReference type="SAM" id="MobiDB-lite"/>
    </source>
</evidence>
<dbReference type="EMBL" id="JAPUFD010000002">
    <property type="protein sequence ID" value="MDI1485722.1"/>
    <property type="molecule type" value="Genomic_DNA"/>
</dbReference>
<name>A0AA43QHG1_9LECA</name>
<dbReference type="SMART" id="SM01250">
    <property type="entry name" value="KAT11"/>
    <property type="match status" value="1"/>
</dbReference>
<keyword evidence="4" id="KW-0227">DNA damage</keyword>
<dbReference type="InterPro" id="IPR051236">
    <property type="entry name" value="HAT_RTT109-like"/>
</dbReference>
<keyword evidence="6" id="KW-0805">Transcription regulation</keyword>
<feature type="region of interest" description="Disordered" evidence="10">
    <location>
        <begin position="322"/>
        <end position="381"/>
    </location>
</feature>
<dbReference type="PROSITE" id="PS51728">
    <property type="entry name" value="RTT109_HAT"/>
    <property type="match status" value="1"/>
</dbReference>
<evidence type="ECO:0000256" key="1">
    <source>
        <dbReference type="ARBA" id="ARBA00004123"/>
    </source>
</evidence>
<dbReference type="InterPro" id="IPR013178">
    <property type="entry name" value="Histone_AcTrfase_Rtt109/CBP"/>
</dbReference>
<comment type="caution">
    <text evidence="11">The sequence shown here is derived from an EMBL/GenBank/DDBJ whole genome shotgun (WGS) entry which is preliminary data.</text>
</comment>
<organism evidence="11 12">
    <name type="scientific">Ramalina farinacea</name>
    <dbReference type="NCBI Taxonomy" id="258253"/>
    <lineage>
        <taxon>Eukaryota</taxon>
        <taxon>Fungi</taxon>
        <taxon>Dikarya</taxon>
        <taxon>Ascomycota</taxon>
        <taxon>Pezizomycotina</taxon>
        <taxon>Lecanoromycetes</taxon>
        <taxon>OSLEUM clade</taxon>
        <taxon>Lecanoromycetidae</taxon>
        <taxon>Lecanorales</taxon>
        <taxon>Lecanorineae</taxon>
        <taxon>Ramalinaceae</taxon>
        <taxon>Ramalina</taxon>
    </lineage>
</organism>
<keyword evidence="3" id="KW-0808">Transferase</keyword>
<feature type="compositionally biased region" description="Polar residues" evidence="10">
    <location>
        <begin position="326"/>
        <end position="338"/>
    </location>
</feature>
<accession>A0AA43QHG1</accession>
<protein>
    <recommendedName>
        <fullName evidence="2">histone acetyltransferase</fullName>
        <ecNumber evidence="2">2.3.1.48</ecNumber>
    </recommendedName>
</protein>
<keyword evidence="8" id="KW-0539">Nucleus</keyword>
<dbReference type="PANTHER" id="PTHR31571:SF2">
    <property type="entry name" value="HISTONE ACETYLTRANSFERASE RTT109"/>
    <property type="match status" value="1"/>
</dbReference>
<evidence type="ECO:0000256" key="2">
    <source>
        <dbReference type="ARBA" id="ARBA00013184"/>
    </source>
</evidence>
<dbReference type="GO" id="GO:0006355">
    <property type="term" value="P:regulation of DNA-templated transcription"/>
    <property type="evidence" value="ECO:0007669"/>
    <property type="project" value="InterPro"/>
</dbReference>
<comment type="subcellular location">
    <subcellularLocation>
        <location evidence="1">Nucleus</location>
    </subcellularLocation>
</comment>
<feature type="region of interest" description="Disordered" evidence="10">
    <location>
        <begin position="496"/>
        <end position="540"/>
    </location>
</feature>
<feature type="compositionally biased region" description="Basic and acidic residues" evidence="10">
    <location>
        <begin position="496"/>
        <end position="505"/>
    </location>
</feature>
<keyword evidence="7" id="KW-0804">Transcription</keyword>
<dbReference type="GO" id="GO:0032931">
    <property type="term" value="F:histone H3K56 acetyltransferase activity"/>
    <property type="evidence" value="ECO:0007669"/>
    <property type="project" value="TreeGrafter"/>
</dbReference>
<evidence type="ECO:0000256" key="3">
    <source>
        <dbReference type="ARBA" id="ARBA00022679"/>
    </source>
</evidence>
<gene>
    <name evidence="11" type="ORF">OHK93_003911</name>
</gene>
<dbReference type="EC" id="2.3.1.48" evidence="2"/>
<evidence type="ECO:0000256" key="4">
    <source>
        <dbReference type="ARBA" id="ARBA00022763"/>
    </source>
</evidence>
<keyword evidence="5" id="KW-0007">Acetylation</keyword>
<comment type="catalytic activity">
    <reaction evidence="9">
        <text>L-lysyl-[histone] + acetyl-CoA = N(6)-acetyl-L-lysyl-[histone] + CoA + H(+)</text>
        <dbReference type="Rhea" id="RHEA:21992"/>
        <dbReference type="Rhea" id="RHEA-COMP:9845"/>
        <dbReference type="Rhea" id="RHEA-COMP:11338"/>
        <dbReference type="ChEBI" id="CHEBI:15378"/>
        <dbReference type="ChEBI" id="CHEBI:29969"/>
        <dbReference type="ChEBI" id="CHEBI:57287"/>
        <dbReference type="ChEBI" id="CHEBI:57288"/>
        <dbReference type="ChEBI" id="CHEBI:61930"/>
        <dbReference type="EC" id="2.3.1.48"/>
    </reaction>
    <physiologicalReaction direction="left-to-right" evidence="9">
        <dbReference type="Rhea" id="RHEA:21993"/>
    </physiologicalReaction>
</comment>
<evidence type="ECO:0000256" key="5">
    <source>
        <dbReference type="ARBA" id="ARBA00022990"/>
    </source>
</evidence>